<dbReference type="AlphaFoldDB" id="A0AAW9I863"/>
<dbReference type="RefSeq" id="WP_322458874.1">
    <property type="nucleotide sequence ID" value="NZ_WNVC01000506.1"/>
</dbReference>
<accession>A0AAW9I863</accession>
<sequence length="85" mass="9186">MEPKLPQTVKSYYTDGTIVDLPVTWEDYDKELLSKVGTFAVNGTVEGTDKIVNASIRVTDVTVKGINFAGTRVGVDLAMAIASYT</sequence>
<feature type="domain" description="Bacterial Ig-like" evidence="1">
    <location>
        <begin position="2"/>
        <end position="48"/>
    </location>
</feature>
<dbReference type="Pfam" id="PF07532">
    <property type="entry name" value="Big_4"/>
    <property type="match status" value="1"/>
</dbReference>
<proteinExistence type="predicted"/>
<dbReference type="InterPro" id="IPR011081">
    <property type="entry name" value="Big_4"/>
</dbReference>
<dbReference type="EMBL" id="WNVC01000506">
    <property type="protein sequence ID" value="MDZ5000623.1"/>
    <property type="molecule type" value="Genomic_DNA"/>
</dbReference>
<evidence type="ECO:0000313" key="2">
    <source>
        <dbReference type="EMBL" id="MDZ5000623.1"/>
    </source>
</evidence>
<evidence type="ECO:0000313" key="3">
    <source>
        <dbReference type="Proteomes" id="UP001291306"/>
    </source>
</evidence>
<gene>
    <name evidence="2" type="ORF">GNF79_16450</name>
</gene>
<comment type="caution">
    <text evidence="2">The sequence shown here is derived from an EMBL/GenBank/DDBJ whole genome shotgun (WGS) entry which is preliminary data.</text>
</comment>
<name>A0AAW9I863_CLOPF</name>
<feature type="non-terminal residue" evidence="2">
    <location>
        <position position="85"/>
    </location>
</feature>
<evidence type="ECO:0000259" key="1">
    <source>
        <dbReference type="Pfam" id="PF07532"/>
    </source>
</evidence>
<protein>
    <recommendedName>
        <fullName evidence="1">Bacterial Ig-like domain-containing protein</fullName>
    </recommendedName>
</protein>
<dbReference type="Proteomes" id="UP001291306">
    <property type="component" value="Unassembled WGS sequence"/>
</dbReference>
<reference evidence="2" key="1">
    <citation type="submission" date="2019-11" db="EMBL/GenBank/DDBJ databases">
        <title>Characterization of Clostridium perfringens isolates from swine manure treated agricultural soils.</title>
        <authorList>
            <person name="Wushke S.T."/>
        </authorList>
    </citation>
    <scope>NUCLEOTIDE SEQUENCE</scope>
    <source>
        <strain evidence="2">X26</strain>
    </source>
</reference>
<organism evidence="2 3">
    <name type="scientific">Clostridium perfringens</name>
    <dbReference type="NCBI Taxonomy" id="1502"/>
    <lineage>
        <taxon>Bacteria</taxon>
        <taxon>Bacillati</taxon>
        <taxon>Bacillota</taxon>
        <taxon>Clostridia</taxon>
        <taxon>Eubacteriales</taxon>
        <taxon>Clostridiaceae</taxon>
        <taxon>Clostridium</taxon>
    </lineage>
</organism>